<dbReference type="Gene3D" id="1.20.1510.10">
    <property type="entry name" value="Cation efflux protein transmembrane domain"/>
    <property type="match status" value="1"/>
</dbReference>
<feature type="transmembrane region" description="Helical" evidence="6">
    <location>
        <begin position="177"/>
        <end position="194"/>
    </location>
</feature>
<dbReference type="InterPro" id="IPR050681">
    <property type="entry name" value="CDF/SLC30A"/>
</dbReference>
<dbReference type="Pfam" id="PF01545">
    <property type="entry name" value="Cation_efflux"/>
    <property type="match status" value="1"/>
</dbReference>
<evidence type="ECO:0000256" key="2">
    <source>
        <dbReference type="ARBA" id="ARBA00022692"/>
    </source>
</evidence>
<keyword evidence="3" id="KW-0406">Ion transport</keyword>
<evidence type="ECO:0000313" key="9">
    <source>
        <dbReference type="Proteomes" id="UP001499951"/>
    </source>
</evidence>
<feature type="transmembrane region" description="Helical" evidence="6">
    <location>
        <begin position="84"/>
        <end position="102"/>
    </location>
</feature>
<comment type="subcellular location">
    <subcellularLocation>
        <location evidence="1">Membrane</location>
        <topology evidence="1">Multi-pass membrane protein</topology>
    </subcellularLocation>
</comment>
<keyword evidence="2 6" id="KW-0812">Transmembrane</keyword>
<evidence type="ECO:0000259" key="7">
    <source>
        <dbReference type="Pfam" id="PF01545"/>
    </source>
</evidence>
<dbReference type="EMBL" id="BAAADD010000008">
    <property type="protein sequence ID" value="GAA0580072.1"/>
    <property type="molecule type" value="Genomic_DNA"/>
</dbReference>
<dbReference type="Proteomes" id="UP001499951">
    <property type="component" value="Unassembled WGS sequence"/>
</dbReference>
<evidence type="ECO:0000256" key="5">
    <source>
        <dbReference type="ARBA" id="ARBA00023136"/>
    </source>
</evidence>
<feature type="transmembrane region" description="Helical" evidence="6">
    <location>
        <begin position="46"/>
        <end position="64"/>
    </location>
</feature>
<dbReference type="SUPFAM" id="SSF161111">
    <property type="entry name" value="Cation efflux protein transmembrane domain-like"/>
    <property type="match status" value="1"/>
</dbReference>
<feature type="domain" description="Cation efflux protein transmembrane" evidence="7">
    <location>
        <begin position="47"/>
        <end position="225"/>
    </location>
</feature>
<reference evidence="8 9" key="1">
    <citation type="journal article" date="2019" name="Int. J. Syst. Evol. Microbiol.">
        <title>The Global Catalogue of Microorganisms (GCM) 10K type strain sequencing project: providing services to taxonomists for standard genome sequencing and annotation.</title>
        <authorList>
            <consortium name="The Broad Institute Genomics Platform"/>
            <consortium name="The Broad Institute Genome Sequencing Center for Infectious Disease"/>
            <person name="Wu L."/>
            <person name="Ma J."/>
        </authorList>
    </citation>
    <scope>NUCLEOTIDE SEQUENCE [LARGE SCALE GENOMIC DNA]</scope>
    <source>
        <strain evidence="8 9">JCM 15089</strain>
    </source>
</reference>
<dbReference type="PANTHER" id="PTHR11562:SF17">
    <property type="entry name" value="RE54080P-RELATED"/>
    <property type="match status" value="1"/>
</dbReference>
<evidence type="ECO:0000256" key="3">
    <source>
        <dbReference type="ARBA" id="ARBA00022906"/>
    </source>
</evidence>
<evidence type="ECO:0000256" key="1">
    <source>
        <dbReference type="ARBA" id="ARBA00004141"/>
    </source>
</evidence>
<feature type="transmembrane region" description="Helical" evidence="6">
    <location>
        <begin position="109"/>
        <end position="129"/>
    </location>
</feature>
<dbReference type="PANTHER" id="PTHR11562">
    <property type="entry name" value="CATION EFFLUX PROTEIN/ ZINC TRANSPORTER"/>
    <property type="match status" value="1"/>
</dbReference>
<dbReference type="InterPro" id="IPR058533">
    <property type="entry name" value="Cation_efflux_TM"/>
</dbReference>
<gene>
    <name evidence="8" type="ORF">GCM10008942_31210</name>
</gene>
<sequence length="229" mass="23749">MSKDCCGETACSSEMPALRARETEDTCGCESVGRSVETGSPAFRRTVWIVLALNAAMFLIETVAGRLAGSLALQSDALDFAGDTATYAISLAVIGHGVAWRARAAQLKGVVLGGFAVFVLGSALWRSFVTGVPEATTMGVVGVMALATNVTAALLLMRYRDGDANVRSVWLCSRNDALGNIAVLIAAGVVAVTGTKWADLAVATIMASLFLSTATQIVRQARMELAGAA</sequence>
<keyword evidence="3" id="KW-0862">Zinc</keyword>
<feature type="transmembrane region" description="Helical" evidence="6">
    <location>
        <begin position="200"/>
        <end position="218"/>
    </location>
</feature>
<name>A0ABN1F1R1_9PROT</name>
<feature type="transmembrane region" description="Helical" evidence="6">
    <location>
        <begin position="135"/>
        <end position="156"/>
    </location>
</feature>
<protein>
    <submittedName>
        <fullName evidence="8">Cation transporter</fullName>
    </submittedName>
</protein>
<organism evidence="8 9">
    <name type="scientific">Rhizomicrobium electricum</name>
    <dbReference type="NCBI Taxonomy" id="480070"/>
    <lineage>
        <taxon>Bacteria</taxon>
        <taxon>Pseudomonadati</taxon>
        <taxon>Pseudomonadota</taxon>
        <taxon>Alphaproteobacteria</taxon>
        <taxon>Micropepsales</taxon>
        <taxon>Micropepsaceae</taxon>
        <taxon>Rhizomicrobium</taxon>
    </lineage>
</organism>
<keyword evidence="4 6" id="KW-1133">Transmembrane helix</keyword>
<keyword evidence="9" id="KW-1185">Reference proteome</keyword>
<keyword evidence="3" id="KW-0813">Transport</keyword>
<keyword evidence="3" id="KW-0864">Zinc transport</keyword>
<comment type="caution">
    <text evidence="8">The sequence shown here is derived from an EMBL/GenBank/DDBJ whole genome shotgun (WGS) entry which is preliminary data.</text>
</comment>
<proteinExistence type="predicted"/>
<accession>A0ABN1F1R1</accession>
<keyword evidence="5 6" id="KW-0472">Membrane</keyword>
<evidence type="ECO:0000256" key="4">
    <source>
        <dbReference type="ARBA" id="ARBA00022989"/>
    </source>
</evidence>
<evidence type="ECO:0000313" key="8">
    <source>
        <dbReference type="EMBL" id="GAA0580072.1"/>
    </source>
</evidence>
<dbReference type="InterPro" id="IPR027469">
    <property type="entry name" value="Cation_efflux_TMD_sf"/>
</dbReference>
<dbReference type="RefSeq" id="WP_166936981.1">
    <property type="nucleotide sequence ID" value="NZ_BAAADD010000008.1"/>
</dbReference>
<evidence type="ECO:0000256" key="6">
    <source>
        <dbReference type="SAM" id="Phobius"/>
    </source>
</evidence>